<proteinExistence type="predicted"/>
<sequence length="195" mass="21914">MLRPQPQLYPLYDPVHLIGVVQVIESKEKALYTVVCDGKAWICTRAASCLLQPALGDTVLISGPDAQRVYLLAVIEQAQPQQSVMDFAGAVTVQAPQFDMRTQQANWQVEQLQYVGEKITAHVGWTQLFARVYERTCDRLRSLSRRSVRVTKEVEKSRAGTVDMQAEQALRLHAEFTSMTAKEIVKVDGKQIHMG</sequence>
<accession>A0ABP9M8M2</accession>
<dbReference type="EMBL" id="BAABKD010000011">
    <property type="protein sequence ID" value="GAA5092940.1"/>
    <property type="molecule type" value="Genomic_DNA"/>
</dbReference>
<dbReference type="InterPro" id="IPR021927">
    <property type="entry name" value="DUF3540"/>
</dbReference>
<gene>
    <name evidence="1" type="ORF">GCM10023337_21050</name>
</gene>
<protein>
    <submittedName>
        <fullName evidence="1">DUF3540 domain-containing protein</fullName>
    </submittedName>
</protein>
<reference evidence="2" key="1">
    <citation type="journal article" date="2019" name="Int. J. Syst. Evol. Microbiol.">
        <title>The Global Catalogue of Microorganisms (GCM) 10K type strain sequencing project: providing services to taxonomists for standard genome sequencing and annotation.</title>
        <authorList>
            <consortium name="The Broad Institute Genomics Platform"/>
            <consortium name="The Broad Institute Genome Sequencing Center for Infectious Disease"/>
            <person name="Wu L."/>
            <person name="Ma J."/>
        </authorList>
    </citation>
    <scope>NUCLEOTIDE SEQUENCE [LARGE SCALE GENOMIC DNA]</scope>
    <source>
        <strain evidence="2">JCM 18423</strain>
    </source>
</reference>
<name>A0ABP9M8M2_9BURK</name>
<dbReference type="Proteomes" id="UP001500227">
    <property type="component" value="Unassembled WGS sequence"/>
</dbReference>
<keyword evidence="2" id="KW-1185">Reference proteome</keyword>
<evidence type="ECO:0000313" key="1">
    <source>
        <dbReference type="EMBL" id="GAA5092940.1"/>
    </source>
</evidence>
<organism evidence="1 2">
    <name type="scientific">Paenalcaligenes hermetiae</name>
    <dbReference type="NCBI Taxonomy" id="1157987"/>
    <lineage>
        <taxon>Bacteria</taxon>
        <taxon>Pseudomonadati</taxon>
        <taxon>Pseudomonadota</taxon>
        <taxon>Betaproteobacteria</taxon>
        <taxon>Burkholderiales</taxon>
        <taxon>Alcaligenaceae</taxon>
        <taxon>Paenalcaligenes</taxon>
    </lineage>
</organism>
<dbReference type="RefSeq" id="WP_300646670.1">
    <property type="nucleotide sequence ID" value="NZ_BAABKD010000011.1"/>
</dbReference>
<dbReference type="Pfam" id="PF12059">
    <property type="entry name" value="DUF3540"/>
    <property type="match status" value="1"/>
</dbReference>
<comment type="caution">
    <text evidence="1">The sequence shown here is derived from an EMBL/GenBank/DDBJ whole genome shotgun (WGS) entry which is preliminary data.</text>
</comment>
<evidence type="ECO:0000313" key="2">
    <source>
        <dbReference type="Proteomes" id="UP001500227"/>
    </source>
</evidence>